<accession>A0ABZ2KNZ9</accession>
<feature type="domain" description="Chitobiase/beta-hexosaminidases N-terminal" evidence="10">
    <location>
        <begin position="59"/>
        <end position="220"/>
    </location>
</feature>
<name>A0ABZ2KNZ9_9BACT</name>
<dbReference type="Pfam" id="PF00728">
    <property type="entry name" value="Glyco_hydro_20"/>
    <property type="match status" value="1"/>
</dbReference>
<keyword evidence="12" id="KW-1185">Reference proteome</keyword>
<dbReference type="Gene3D" id="2.60.40.10">
    <property type="entry name" value="Immunoglobulins"/>
    <property type="match status" value="1"/>
</dbReference>
<dbReference type="InterPro" id="IPR014756">
    <property type="entry name" value="Ig_E-set"/>
</dbReference>
<evidence type="ECO:0000313" key="12">
    <source>
        <dbReference type="Proteomes" id="UP001374803"/>
    </source>
</evidence>
<dbReference type="InterPro" id="IPR008965">
    <property type="entry name" value="CBM2/CBM3_carb-bd_dom_sf"/>
</dbReference>
<dbReference type="SMART" id="SM01081">
    <property type="entry name" value="CHB_HEX"/>
    <property type="match status" value="1"/>
</dbReference>
<gene>
    <name evidence="11" type="ORF">LVJ94_26185</name>
</gene>
<dbReference type="PANTHER" id="PTHR22600:SF57">
    <property type="entry name" value="BETA-N-ACETYLHEXOSAMINIDASE"/>
    <property type="match status" value="1"/>
</dbReference>
<evidence type="ECO:0000256" key="8">
    <source>
        <dbReference type="SAM" id="MobiDB-lite"/>
    </source>
</evidence>
<dbReference type="SUPFAM" id="SSF49384">
    <property type="entry name" value="Carbohydrate-binding domain"/>
    <property type="match status" value="1"/>
</dbReference>
<dbReference type="InterPro" id="IPR025705">
    <property type="entry name" value="Beta_hexosaminidase_sua/sub"/>
</dbReference>
<dbReference type="InterPro" id="IPR029018">
    <property type="entry name" value="Hex-like_dom2"/>
</dbReference>
<dbReference type="InterPro" id="IPR012291">
    <property type="entry name" value="CBM2_carb-bd_dom_sf"/>
</dbReference>
<dbReference type="EMBL" id="CP089983">
    <property type="protein sequence ID" value="WXB00399.1"/>
    <property type="molecule type" value="Genomic_DNA"/>
</dbReference>
<dbReference type="RefSeq" id="WP_394830000.1">
    <property type="nucleotide sequence ID" value="NZ_CP089929.1"/>
</dbReference>
<dbReference type="Gene3D" id="2.60.40.290">
    <property type="match status" value="1"/>
</dbReference>
<evidence type="ECO:0000256" key="3">
    <source>
        <dbReference type="ARBA" id="ARBA00012663"/>
    </source>
</evidence>
<comment type="catalytic activity">
    <reaction evidence="1">
        <text>Hydrolysis of terminal non-reducing N-acetyl-D-hexosamine residues in N-acetyl-beta-D-hexosaminides.</text>
        <dbReference type="EC" id="3.2.1.52"/>
    </reaction>
</comment>
<evidence type="ECO:0000256" key="7">
    <source>
        <dbReference type="ARBA" id="ARBA00033000"/>
    </source>
</evidence>
<dbReference type="PROSITE" id="PS51257">
    <property type="entry name" value="PROKAR_LIPOPROTEIN"/>
    <property type="match status" value="1"/>
</dbReference>
<evidence type="ECO:0000256" key="1">
    <source>
        <dbReference type="ARBA" id="ARBA00001231"/>
    </source>
</evidence>
<dbReference type="Pfam" id="PF03173">
    <property type="entry name" value="CHB_HEX"/>
    <property type="match status" value="1"/>
</dbReference>
<feature type="region of interest" description="Disordered" evidence="8">
    <location>
        <begin position="22"/>
        <end position="53"/>
    </location>
</feature>
<dbReference type="InterPro" id="IPR013783">
    <property type="entry name" value="Ig-like_fold"/>
</dbReference>
<dbReference type="Pfam" id="PF02838">
    <property type="entry name" value="Glyco_hydro_20b"/>
    <property type="match status" value="1"/>
</dbReference>
<evidence type="ECO:0000256" key="2">
    <source>
        <dbReference type="ARBA" id="ARBA00006285"/>
    </source>
</evidence>
<evidence type="ECO:0000256" key="6">
    <source>
        <dbReference type="ARBA" id="ARBA00030512"/>
    </source>
</evidence>
<evidence type="ECO:0000256" key="4">
    <source>
        <dbReference type="ARBA" id="ARBA00022801"/>
    </source>
</evidence>
<proteinExistence type="inferred from homology"/>
<evidence type="ECO:0000256" key="9">
    <source>
        <dbReference type="SAM" id="SignalP"/>
    </source>
</evidence>
<dbReference type="InterPro" id="IPR017853">
    <property type="entry name" value="GH"/>
</dbReference>
<dbReference type="InterPro" id="IPR015883">
    <property type="entry name" value="Glyco_hydro_20_cat"/>
</dbReference>
<dbReference type="InterPro" id="IPR004866">
    <property type="entry name" value="CHB/HEX_N_dom"/>
</dbReference>
<dbReference type="EC" id="3.2.1.52" evidence="3"/>
<comment type="similarity">
    <text evidence="2">Belongs to the glycosyl hydrolase 20 family.</text>
</comment>
<organism evidence="11 12">
    <name type="scientific">Pendulispora rubella</name>
    <dbReference type="NCBI Taxonomy" id="2741070"/>
    <lineage>
        <taxon>Bacteria</taxon>
        <taxon>Pseudomonadati</taxon>
        <taxon>Myxococcota</taxon>
        <taxon>Myxococcia</taxon>
        <taxon>Myxococcales</taxon>
        <taxon>Sorangiineae</taxon>
        <taxon>Pendulisporaceae</taxon>
        <taxon>Pendulispora</taxon>
    </lineage>
</organism>
<reference evidence="11" key="1">
    <citation type="submission" date="2021-12" db="EMBL/GenBank/DDBJ databases">
        <title>Discovery of the Pendulisporaceae a myxobacterial family with distinct sporulation behavior and unique specialized metabolism.</title>
        <authorList>
            <person name="Garcia R."/>
            <person name="Popoff A."/>
            <person name="Bader C.D."/>
            <person name="Loehr J."/>
            <person name="Walesch S."/>
            <person name="Walt C."/>
            <person name="Boldt J."/>
            <person name="Bunk B."/>
            <person name="Haeckl F.J.F.P.J."/>
            <person name="Gunesch A.P."/>
            <person name="Birkelbach J."/>
            <person name="Nuebel U."/>
            <person name="Pietschmann T."/>
            <person name="Bach T."/>
            <person name="Mueller R."/>
        </authorList>
    </citation>
    <scope>NUCLEOTIDE SEQUENCE</scope>
    <source>
        <strain evidence="11">MSr11367</strain>
    </source>
</reference>
<dbReference type="InterPro" id="IPR015882">
    <property type="entry name" value="HEX_bac_N"/>
</dbReference>
<feature type="chain" id="PRO_5045073757" description="beta-N-acetylhexosaminidase" evidence="9">
    <location>
        <begin position="21"/>
        <end position="930"/>
    </location>
</feature>
<protein>
    <recommendedName>
        <fullName evidence="3">beta-N-acetylhexosaminidase</fullName>
        <ecNumber evidence="3">3.2.1.52</ecNumber>
    </recommendedName>
    <alternativeName>
        <fullName evidence="6">Beta-N-acetylhexosaminidase</fullName>
    </alternativeName>
    <alternativeName>
        <fullName evidence="7">N-acetyl-beta-glucosaminidase</fullName>
    </alternativeName>
</protein>
<dbReference type="InterPro" id="IPR004867">
    <property type="entry name" value="CHB_C_dom"/>
</dbReference>
<keyword evidence="5" id="KW-0326">Glycosidase</keyword>
<dbReference type="SUPFAM" id="SSF51445">
    <property type="entry name" value="(Trans)glycosidases"/>
    <property type="match status" value="1"/>
</dbReference>
<dbReference type="SUPFAM" id="SSF81296">
    <property type="entry name" value="E set domains"/>
    <property type="match status" value="1"/>
</dbReference>
<dbReference type="Proteomes" id="UP001374803">
    <property type="component" value="Chromosome"/>
</dbReference>
<dbReference type="Gene3D" id="3.20.20.80">
    <property type="entry name" value="Glycosidases"/>
    <property type="match status" value="1"/>
</dbReference>
<dbReference type="CDD" id="cd02847">
    <property type="entry name" value="E_set_Chitobiase_C"/>
    <property type="match status" value="1"/>
</dbReference>
<evidence type="ECO:0000259" key="10">
    <source>
        <dbReference type="SMART" id="SM01081"/>
    </source>
</evidence>
<keyword evidence="9" id="KW-0732">Signal</keyword>
<feature type="signal peptide" evidence="9">
    <location>
        <begin position="1"/>
        <end position="20"/>
    </location>
</feature>
<dbReference type="SUPFAM" id="SSF55545">
    <property type="entry name" value="beta-N-acetylhexosaminidase-like domain"/>
    <property type="match status" value="1"/>
</dbReference>
<keyword evidence="4" id="KW-0378">Hydrolase</keyword>
<dbReference type="PANTHER" id="PTHR22600">
    <property type="entry name" value="BETA-HEXOSAMINIDASE"/>
    <property type="match status" value="1"/>
</dbReference>
<dbReference type="Pfam" id="PF03174">
    <property type="entry name" value="CHB_HEX_C"/>
    <property type="match status" value="1"/>
</dbReference>
<evidence type="ECO:0000313" key="11">
    <source>
        <dbReference type="EMBL" id="WXB00399.1"/>
    </source>
</evidence>
<dbReference type="Gene3D" id="3.30.379.10">
    <property type="entry name" value="Chitobiase/beta-hexosaminidase domain 2-like"/>
    <property type="match status" value="1"/>
</dbReference>
<evidence type="ECO:0000256" key="5">
    <source>
        <dbReference type="ARBA" id="ARBA00023295"/>
    </source>
</evidence>
<dbReference type="PRINTS" id="PR00738">
    <property type="entry name" value="GLHYDRLASE20"/>
</dbReference>
<sequence length="930" mass="100363">MRRSLLGISIILASSWMMMAGCDDDGGNNPPPANDGGKPDSSTVDAGTDSGPDASALGPNISISFRPIDNTISAGGAFFSGELTIQNDSDLLLDTTGWKIYFSFVRGILPDGKADDAYTQDLAKQGLKISHGDKAQSGDYFVMEPLANFTPIAPGKSRNITLLAENWAIVNTDGPAGFHLVLGSSDTAWALKSTTVIDATDPKQTKRFPGDHVPVPTAQSRYQENTPLQGGTVNAATGLLPTPQSVNVGTGQYTLGGGGAITVYASAGLDGEKAFLKAALGDVISGAITDKADQANTAVRLVLDPAAPAGDESYSLAIAPANGVEIRARKAAGIFYGIQTLRQLVPTGAYQDAATSGKRASFVLPEITISDKPLFAYRGMTLDVGRHFQSKDTVKKLLDLLAAHKINKFHFHITDDEGWRLEIPDIPELTSFGANRGFDVNETNTLHAAMGSSNDLGSGDGISGKAANPAEANGGKAAVFQGFEKASLNFVGKGSGYYTTKDFEEILRYAAERHIDVIPEIDVPGHARAAVKAMEYRYRKFASSDATKATQYRLVDPDDKSTHKSVQGYTDNFVNPCLPSSYAFLAKVVKEVKARFDAVGAPLTMIHGGGDELPGLSATVTWWKGSPLCQSNPDTKNLDDTGIKDYFFKKWQPIITATGATMTGWDDIIHSGLVLPGFIPMPWSNVWGWGREDDAYKYANNDQTVILAHATNLYMDLAYNNDPDEPGYYWANFVDESKTFNYLPFNIFDIATHSRMGDAFPAGEWNNKVHLTDASKRANILGMQGLLWGENLKSPELVEYFAFPKILGVAERAWNFNTPETANALPPAWKQFVTTLGQAELPRLDYYHPVDLRGELPKTTGVNYRVPLPGAKIDNGQLLANLRYPGLAIEYSTDNGTTFKPYTAPTAVSGTVWVRTKSPNGHYSRAAKVN</sequence>